<dbReference type="SUPFAM" id="SSF53335">
    <property type="entry name" value="S-adenosyl-L-methionine-dependent methyltransferases"/>
    <property type="match status" value="1"/>
</dbReference>
<gene>
    <name evidence="8" type="ORF">DFQ02_11038</name>
</gene>
<evidence type="ECO:0000259" key="7">
    <source>
        <dbReference type="Pfam" id="PF05175"/>
    </source>
</evidence>
<dbReference type="PANTHER" id="PTHR47739">
    <property type="entry name" value="TRNA1(VAL) (ADENINE(37)-N6)-METHYLTRANSFERASE"/>
    <property type="match status" value="1"/>
</dbReference>
<proteinExistence type="inferred from homology"/>
<dbReference type="Proteomes" id="UP000256629">
    <property type="component" value="Unassembled WGS sequence"/>
</dbReference>
<dbReference type="InterPro" id="IPR020596">
    <property type="entry name" value="rRNA_Ade_Mease_Trfase_CS"/>
</dbReference>
<dbReference type="PROSITE" id="PS00092">
    <property type="entry name" value="N6_MTASE"/>
    <property type="match status" value="1"/>
</dbReference>
<dbReference type="PANTHER" id="PTHR47739:SF1">
    <property type="entry name" value="TRNA1(VAL) (ADENINE(37)-N6)-METHYLTRANSFERASE"/>
    <property type="match status" value="1"/>
</dbReference>
<dbReference type="AlphaFoldDB" id="A0A3D9H5D9"/>
<comment type="function">
    <text evidence="6">Specifically methylates the adenine in position 37 of tRNA(1)(Val) (anticodon cmo5UAC).</text>
</comment>
<dbReference type="PRINTS" id="PR00507">
    <property type="entry name" value="N12N6MTFRASE"/>
</dbReference>
<keyword evidence="2 6" id="KW-0489">Methyltransferase</keyword>
<evidence type="ECO:0000256" key="4">
    <source>
        <dbReference type="ARBA" id="ARBA00022691"/>
    </source>
</evidence>
<dbReference type="GO" id="GO:0005737">
    <property type="term" value="C:cytoplasm"/>
    <property type="evidence" value="ECO:0007669"/>
    <property type="project" value="UniProtKB-SubCell"/>
</dbReference>
<reference evidence="8 9" key="1">
    <citation type="submission" date="2018-07" db="EMBL/GenBank/DDBJ databases">
        <title>Genomic Encyclopedia of Type Strains, Phase III (KMG-III): the genomes of soil and plant-associated and newly described type strains.</title>
        <authorList>
            <person name="Whitman W."/>
        </authorList>
    </citation>
    <scope>NUCLEOTIDE SEQUENCE [LARGE SCALE GENOMIC DNA]</scope>
    <source>
        <strain evidence="8 9">CECT 8487</strain>
    </source>
</reference>
<keyword evidence="3 6" id="KW-0808">Transferase</keyword>
<dbReference type="HAMAP" id="MF_01872">
    <property type="entry name" value="tRNA_methyltr_YfiC"/>
    <property type="match status" value="1"/>
</dbReference>
<comment type="caution">
    <text evidence="8">The sequence shown here is derived from an EMBL/GenBank/DDBJ whole genome shotgun (WGS) entry which is preliminary data.</text>
</comment>
<keyword evidence="1 6" id="KW-0963">Cytoplasm</keyword>
<comment type="catalytic activity">
    <reaction evidence="6">
        <text>adenosine(37) in tRNA1(Val) + S-adenosyl-L-methionine = N(6)-methyladenosine(37) in tRNA1(Val) + S-adenosyl-L-homocysteine + H(+)</text>
        <dbReference type="Rhea" id="RHEA:43160"/>
        <dbReference type="Rhea" id="RHEA-COMP:10369"/>
        <dbReference type="Rhea" id="RHEA-COMP:10370"/>
        <dbReference type="ChEBI" id="CHEBI:15378"/>
        <dbReference type="ChEBI" id="CHEBI:57856"/>
        <dbReference type="ChEBI" id="CHEBI:59789"/>
        <dbReference type="ChEBI" id="CHEBI:74411"/>
        <dbReference type="ChEBI" id="CHEBI:74449"/>
        <dbReference type="EC" id="2.1.1.223"/>
    </reaction>
</comment>
<evidence type="ECO:0000256" key="2">
    <source>
        <dbReference type="ARBA" id="ARBA00022603"/>
    </source>
</evidence>
<dbReference type="InterPro" id="IPR007848">
    <property type="entry name" value="Small_mtfrase_dom"/>
</dbReference>
<keyword evidence="5 6" id="KW-0819">tRNA processing</keyword>
<evidence type="ECO:0000256" key="6">
    <source>
        <dbReference type="HAMAP-Rule" id="MF_01872"/>
    </source>
</evidence>
<comment type="subcellular location">
    <subcellularLocation>
        <location evidence="6">Cytoplasm</location>
    </subcellularLocation>
</comment>
<dbReference type="OrthoDB" id="5383291at2"/>
<dbReference type="GO" id="GO:0000179">
    <property type="term" value="F:rRNA (adenine-N6,N6-)-dimethyltransferase activity"/>
    <property type="evidence" value="ECO:0007669"/>
    <property type="project" value="InterPro"/>
</dbReference>
<dbReference type="InterPro" id="IPR022882">
    <property type="entry name" value="tRNA_adenine-N6_MeTrfase"/>
</dbReference>
<sequence length="246" mass="28481">MTNKPFHFKQFKIDQDRCAMKVGTDGVLLGAWATIENNPFSILDIGAGTGIITLMLAQRSHAEIIDAIEIDDDAYEQCVNNFEQSPWGDRLFCYHAALEEFTEELLEEGLENDDKYDLIVSNPPFYSEDYKTDNIARDLARFQEALPFKHLLENTSKLLSENGCFCVIIPFNEEARFIELGKQHNLFTNKILHVKGNETSEIKRSLIQLSFRKSEIHIEKLTIETARHQYTQDYINLTKDFYLKMK</sequence>
<evidence type="ECO:0000256" key="3">
    <source>
        <dbReference type="ARBA" id="ARBA00022679"/>
    </source>
</evidence>
<dbReference type="Pfam" id="PF05175">
    <property type="entry name" value="MTS"/>
    <property type="match status" value="1"/>
</dbReference>
<dbReference type="Gene3D" id="3.40.50.150">
    <property type="entry name" value="Vaccinia Virus protein VP39"/>
    <property type="match status" value="1"/>
</dbReference>
<evidence type="ECO:0000313" key="8">
    <source>
        <dbReference type="EMBL" id="RED44735.1"/>
    </source>
</evidence>
<dbReference type="InterPro" id="IPR029063">
    <property type="entry name" value="SAM-dependent_MTases_sf"/>
</dbReference>
<keyword evidence="9" id="KW-1185">Reference proteome</keyword>
<accession>A0A3D9H5D9</accession>
<dbReference type="PROSITE" id="PS01131">
    <property type="entry name" value="RRNA_A_DIMETH"/>
    <property type="match status" value="1"/>
</dbReference>
<evidence type="ECO:0000256" key="5">
    <source>
        <dbReference type="ARBA" id="ARBA00022694"/>
    </source>
</evidence>
<dbReference type="InterPro" id="IPR002052">
    <property type="entry name" value="DNA_methylase_N6_adenine_CS"/>
</dbReference>
<evidence type="ECO:0000313" key="9">
    <source>
        <dbReference type="Proteomes" id="UP000256629"/>
    </source>
</evidence>
<name>A0A3D9H5D9_9FLAO</name>
<dbReference type="GO" id="GO:0008033">
    <property type="term" value="P:tRNA processing"/>
    <property type="evidence" value="ECO:0007669"/>
    <property type="project" value="UniProtKB-UniRule"/>
</dbReference>
<dbReference type="GO" id="GO:0003676">
    <property type="term" value="F:nucleic acid binding"/>
    <property type="evidence" value="ECO:0007669"/>
    <property type="project" value="InterPro"/>
</dbReference>
<feature type="domain" description="Methyltransferase small" evidence="7">
    <location>
        <begin position="41"/>
        <end position="139"/>
    </location>
</feature>
<dbReference type="InterPro" id="IPR050210">
    <property type="entry name" value="tRNA_Adenine-N(6)_MTase"/>
</dbReference>
<evidence type="ECO:0000256" key="1">
    <source>
        <dbReference type="ARBA" id="ARBA00022490"/>
    </source>
</evidence>
<protein>
    <recommendedName>
        <fullName evidence="6">tRNA1(Val) (adenine(37)-N6)-methyltransferase</fullName>
        <ecNumber evidence="6">2.1.1.223</ecNumber>
    </recommendedName>
    <alternativeName>
        <fullName evidence="6">tRNA m6A37 methyltransferase</fullName>
    </alternativeName>
</protein>
<dbReference type="RefSeq" id="WP_116525126.1">
    <property type="nucleotide sequence ID" value="NZ_QRDX01000010.1"/>
</dbReference>
<comment type="similarity">
    <text evidence="6">Belongs to the methyltransferase superfamily. tRNA (adenine-N(6)-)-methyltransferase family.</text>
</comment>
<keyword evidence="4 6" id="KW-0949">S-adenosyl-L-methionine</keyword>
<dbReference type="EMBL" id="QRDX01000010">
    <property type="protein sequence ID" value="RED44735.1"/>
    <property type="molecule type" value="Genomic_DNA"/>
</dbReference>
<dbReference type="GO" id="GO:0016430">
    <property type="term" value="F:tRNA (adenine-N6)-methyltransferase activity"/>
    <property type="evidence" value="ECO:0007669"/>
    <property type="project" value="UniProtKB-UniRule"/>
</dbReference>
<organism evidence="8 9">
    <name type="scientific">Seonamhaeicola aphaedonensis</name>
    <dbReference type="NCBI Taxonomy" id="1461338"/>
    <lineage>
        <taxon>Bacteria</taxon>
        <taxon>Pseudomonadati</taxon>
        <taxon>Bacteroidota</taxon>
        <taxon>Flavobacteriia</taxon>
        <taxon>Flavobacteriales</taxon>
        <taxon>Flavobacteriaceae</taxon>
    </lineage>
</organism>
<dbReference type="EC" id="2.1.1.223" evidence="6"/>